<comment type="similarity">
    <text evidence="2">Belongs to the gluconeogenesis factor family.</text>
</comment>
<dbReference type="InterPro" id="IPR002882">
    <property type="entry name" value="CofD"/>
</dbReference>
<organism evidence="3 4">
    <name type="scientific">Candidatus Roizmanbacteria bacterium RIFCSPLOWO2_01_FULL_35_13</name>
    <dbReference type="NCBI Taxonomy" id="1802055"/>
    <lineage>
        <taxon>Bacteria</taxon>
        <taxon>Candidatus Roizmaniibacteriota</taxon>
    </lineage>
</organism>
<dbReference type="InterPro" id="IPR010119">
    <property type="entry name" value="Gluconeogen_factor"/>
</dbReference>
<reference evidence="3 4" key="1">
    <citation type="journal article" date="2016" name="Nat. Commun.">
        <title>Thousands of microbial genomes shed light on interconnected biogeochemical processes in an aquifer system.</title>
        <authorList>
            <person name="Anantharaman K."/>
            <person name="Brown C.T."/>
            <person name="Hug L.A."/>
            <person name="Sharon I."/>
            <person name="Castelle C.J."/>
            <person name="Probst A.J."/>
            <person name="Thomas B.C."/>
            <person name="Singh A."/>
            <person name="Wilkins M.J."/>
            <person name="Karaoz U."/>
            <person name="Brodie E.L."/>
            <person name="Williams K.H."/>
            <person name="Hubbard S.S."/>
            <person name="Banfield J.F."/>
        </authorList>
    </citation>
    <scope>NUCLEOTIDE SEQUENCE [LARGE SCALE GENOMIC DNA]</scope>
</reference>
<dbReference type="HAMAP" id="MF_00973">
    <property type="entry name" value="Gluconeogen_factor"/>
    <property type="match status" value="1"/>
</dbReference>
<dbReference type="GO" id="GO:0043743">
    <property type="term" value="F:LPPG:FO 2-phospho-L-lactate transferase activity"/>
    <property type="evidence" value="ECO:0007669"/>
    <property type="project" value="InterPro"/>
</dbReference>
<dbReference type="PANTHER" id="PTHR30135:SF3">
    <property type="entry name" value="GLUCONEOGENESIS FACTOR-RELATED"/>
    <property type="match status" value="1"/>
</dbReference>
<dbReference type="InterPro" id="IPR038136">
    <property type="entry name" value="CofD-like_dom_sf"/>
</dbReference>
<dbReference type="Pfam" id="PF01933">
    <property type="entry name" value="CofD"/>
    <property type="match status" value="1"/>
</dbReference>
<comment type="subcellular location">
    <subcellularLocation>
        <location evidence="2">Cytoplasm</location>
    </subcellularLocation>
</comment>
<dbReference type="NCBIfam" id="TIGR01826">
    <property type="entry name" value="CofD_related"/>
    <property type="match status" value="1"/>
</dbReference>
<proteinExistence type="inferred from homology"/>
<keyword evidence="1 2" id="KW-0963">Cytoplasm</keyword>
<evidence type="ECO:0000313" key="3">
    <source>
        <dbReference type="EMBL" id="OGK42745.1"/>
    </source>
</evidence>
<dbReference type="PANTHER" id="PTHR30135">
    <property type="entry name" value="UNCHARACTERIZED PROTEIN YVCK-RELATED"/>
    <property type="match status" value="1"/>
</dbReference>
<sequence length="324" mass="36135">MLKKITVIGGGTGTFVILSGLKQYPIDLGVIVTMMDSGGSTGRLRDQLGVLPPGDLRQCLVALSDAPLLWRKLFLYRFGSGDFSGHNFGNLFISALEKVCNNYDDVISTASYVLKTKGQVLPVTFDKTHLCVEYKSGKIIRGENKIEENTNESSPIQKAYLEPNANPNIKVVQRIKDSDILIIGPGDLYTSIIPVLLVDKIKETIISGKAKIIFIMNLMTKSGQTNNYNASKHLQDLEKYLGKQIDYVVANSGEIPSEILQWYKKNNEKIVKNDLLENGYKGKIIQQNLIDAQLFEKETADRLTRSILRHDSDKLAKTLENIIL</sequence>
<dbReference type="Proteomes" id="UP000179270">
    <property type="component" value="Unassembled WGS sequence"/>
</dbReference>
<dbReference type="Gene3D" id="3.40.50.10680">
    <property type="entry name" value="CofD-like domains"/>
    <property type="match status" value="1"/>
</dbReference>
<evidence type="ECO:0000256" key="1">
    <source>
        <dbReference type="ARBA" id="ARBA00022490"/>
    </source>
</evidence>
<dbReference type="GO" id="GO:0005737">
    <property type="term" value="C:cytoplasm"/>
    <property type="evidence" value="ECO:0007669"/>
    <property type="project" value="UniProtKB-SubCell"/>
</dbReference>
<dbReference type="AlphaFoldDB" id="A0A1F7IHE8"/>
<dbReference type="STRING" id="1802055.A3A74_00845"/>
<dbReference type="CDD" id="cd07187">
    <property type="entry name" value="YvcK_like"/>
    <property type="match status" value="1"/>
</dbReference>
<dbReference type="SUPFAM" id="SSF142338">
    <property type="entry name" value="CofD-like"/>
    <property type="match status" value="1"/>
</dbReference>
<protein>
    <recommendedName>
        <fullName evidence="2">Putative gluconeogenesis factor</fullName>
    </recommendedName>
</protein>
<gene>
    <name evidence="3" type="ORF">A3A74_00845</name>
</gene>
<comment type="function">
    <text evidence="2">Required for morphogenesis under gluconeogenic growth conditions.</text>
</comment>
<comment type="caution">
    <text evidence="3">The sequence shown here is derived from an EMBL/GenBank/DDBJ whole genome shotgun (WGS) entry which is preliminary data.</text>
</comment>
<evidence type="ECO:0000313" key="4">
    <source>
        <dbReference type="Proteomes" id="UP000179270"/>
    </source>
</evidence>
<dbReference type="EMBL" id="MGAF01000004">
    <property type="protein sequence ID" value="OGK42745.1"/>
    <property type="molecule type" value="Genomic_DNA"/>
</dbReference>
<evidence type="ECO:0000256" key="2">
    <source>
        <dbReference type="HAMAP-Rule" id="MF_00973"/>
    </source>
</evidence>
<accession>A0A1F7IHE8</accession>
<name>A0A1F7IHE8_9BACT</name>
<dbReference type="GO" id="GO:0008360">
    <property type="term" value="P:regulation of cell shape"/>
    <property type="evidence" value="ECO:0007669"/>
    <property type="project" value="UniProtKB-UniRule"/>
</dbReference>